<comment type="caution">
    <text evidence="4">The sequence shown here is derived from an EMBL/GenBank/DDBJ whole genome shotgun (WGS) entry which is preliminary data.</text>
</comment>
<feature type="compositionally biased region" description="Low complexity" evidence="2">
    <location>
        <begin position="564"/>
        <end position="573"/>
    </location>
</feature>
<evidence type="ECO:0000313" key="5">
    <source>
        <dbReference type="Proteomes" id="UP000801492"/>
    </source>
</evidence>
<evidence type="ECO:0000259" key="3">
    <source>
        <dbReference type="PROSITE" id="PS51840"/>
    </source>
</evidence>
<organism evidence="4 5">
    <name type="scientific">Ignelater luminosus</name>
    <name type="common">Cucubano</name>
    <name type="synonym">Pyrophorus luminosus</name>
    <dbReference type="NCBI Taxonomy" id="2038154"/>
    <lineage>
        <taxon>Eukaryota</taxon>
        <taxon>Metazoa</taxon>
        <taxon>Ecdysozoa</taxon>
        <taxon>Arthropoda</taxon>
        <taxon>Hexapoda</taxon>
        <taxon>Insecta</taxon>
        <taxon>Pterygota</taxon>
        <taxon>Neoptera</taxon>
        <taxon>Endopterygota</taxon>
        <taxon>Coleoptera</taxon>
        <taxon>Polyphaga</taxon>
        <taxon>Elateriformia</taxon>
        <taxon>Elateroidea</taxon>
        <taxon>Elateridae</taxon>
        <taxon>Agrypninae</taxon>
        <taxon>Pyrophorini</taxon>
        <taxon>Ignelater</taxon>
    </lineage>
</organism>
<comment type="similarity">
    <text evidence="1">Belongs to the EEIG family.</text>
</comment>
<dbReference type="Pfam" id="PF10358">
    <property type="entry name" value="NT-C2"/>
    <property type="match status" value="1"/>
</dbReference>
<dbReference type="InterPro" id="IPR019448">
    <property type="entry name" value="NT-C2"/>
</dbReference>
<feature type="region of interest" description="Disordered" evidence="2">
    <location>
        <begin position="490"/>
        <end position="573"/>
    </location>
</feature>
<dbReference type="Proteomes" id="UP000801492">
    <property type="component" value="Unassembled WGS sequence"/>
</dbReference>
<feature type="region of interest" description="Disordered" evidence="2">
    <location>
        <begin position="451"/>
        <end position="470"/>
    </location>
</feature>
<feature type="compositionally biased region" description="Polar residues" evidence="2">
    <location>
        <begin position="254"/>
        <end position="263"/>
    </location>
</feature>
<dbReference type="PANTHER" id="PTHR21456:SF1">
    <property type="entry name" value="C2 NT-TYPE DOMAIN-CONTAINING PROTEIN"/>
    <property type="match status" value="1"/>
</dbReference>
<dbReference type="PROSITE" id="PS51840">
    <property type="entry name" value="C2_NT"/>
    <property type="match status" value="1"/>
</dbReference>
<protein>
    <recommendedName>
        <fullName evidence="3">C2 NT-type domain-containing protein</fullName>
    </recommendedName>
</protein>
<evidence type="ECO:0000256" key="1">
    <source>
        <dbReference type="ARBA" id="ARBA00034780"/>
    </source>
</evidence>
<dbReference type="EMBL" id="VTPC01091307">
    <property type="protein sequence ID" value="KAF2878683.1"/>
    <property type="molecule type" value="Genomic_DNA"/>
</dbReference>
<feature type="region of interest" description="Disordered" evidence="2">
    <location>
        <begin position="166"/>
        <end position="185"/>
    </location>
</feature>
<feature type="domain" description="C2 NT-type" evidence="3">
    <location>
        <begin position="10"/>
        <end position="151"/>
    </location>
</feature>
<proteinExistence type="inferred from homology"/>
<feature type="compositionally biased region" description="Polar residues" evidence="2">
    <location>
        <begin position="531"/>
        <end position="541"/>
    </location>
</feature>
<gene>
    <name evidence="4" type="ORF">ILUMI_27491</name>
</gene>
<reference evidence="4" key="1">
    <citation type="submission" date="2019-08" db="EMBL/GenBank/DDBJ databases">
        <title>The genome of the North American firefly Photinus pyralis.</title>
        <authorList>
            <consortium name="Photinus pyralis genome working group"/>
            <person name="Fallon T.R."/>
            <person name="Sander Lower S.E."/>
            <person name="Weng J.-K."/>
        </authorList>
    </citation>
    <scope>NUCLEOTIDE SEQUENCE</scope>
    <source>
        <strain evidence="4">TRF0915ILg1</strain>
        <tissue evidence="4">Whole body</tissue>
    </source>
</reference>
<evidence type="ECO:0000313" key="4">
    <source>
        <dbReference type="EMBL" id="KAF2878683.1"/>
    </source>
</evidence>
<evidence type="ECO:0000256" key="2">
    <source>
        <dbReference type="SAM" id="MobiDB-lite"/>
    </source>
</evidence>
<dbReference type="OrthoDB" id="3365224at2759"/>
<keyword evidence="5" id="KW-1185">Reference proteome</keyword>
<accession>A0A8K0FXX8</accession>
<dbReference type="AlphaFoldDB" id="A0A8K0FXX8"/>
<feature type="compositionally biased region" description="Low complexity" evidence="2">
    <location>
        <begin position="264"/>
        <end position="284"/>
    </location>
</feature>
<dbReference type="InterPro" id="IPR039931">
    <property type="entry name" value="EEIG1/2-like"/>
</dbReference>
<sequence length="672" mass="74165">MTNGRNAGMAFMTKKKKYKFQVEVCLEELLEVPFVSAVLFAKLRLLDGGFQDHSSREEVAEHAVKWGSRFSFPCKMLANASTGVLEPCILRISIRKECKGGRSFTKLGFVDLNLAEFAGAGETSRKALLEGYDNRRRQDNSMLRFSIKMNMLSGDILFKVPSPSLKHKPVATEDPVAETRPLDDYSTSSLAGSIASASSGFGSLPKKRPALLSSELILGQGQNENIPIMIASDIGDTPVIASEAEEVVCEPGHSRNSSNTSQMSKASGYSSIHSHSRQSSSGDSGHIRDLHKPKWFLNPFTSIPCEHNSKNYCSTYNKEIYSTPKGVIMKEEVNSSKIYYTPKNYQSQTSNISSSSTEEYKTPECTVIDSDIFTLNLNRLHSSETQSICSCSCNMVEQRVKNMSTINEMPDYRHSDNSDLAKRFTAQIKIERSSFDEDNLHLKPTQGVLRSKSDFEIPRKSPTPKSESIFQNFSHKSDVLLSFLTPRAKRKAQNSNSVGLGNQSTPKQGSPTNSLFKIPGSPIPRVPQRSLPGTRTTSPTLFKSRLGVPDGQQLNPHQIQRNPSSSSLVLSETGSLDRAKAALERRKKAQAQEPDLNTVSGRVEVTRVNPDHLIAELLKNTNLEPTDDPAETSGLQLFIAKDGTAALGNHEVKSQMSTGVQVFKQVVMEDKR</sequence>
<feature type="compositionally biased region" description="Polar residues" evidence="2">
    <location>
        <begin position="552"/>
        <end position="563"/>
    </location>
</feature>
<dbReference type="PANTHER" id="PTHR21456">
    <property type="entry name" value="FAMILY WITH SEQUENCE SIMILARITY 102"/>
    <property type="match status" value="1"/>
</dbReference>
<name>A0A8K0FXX8_IGNLU</name>
<feature type="region of interest" description="Disordered" evidence="2">
    <location>
        <begin position="248"/>
        <end position="286"/>
    </location>
</feature>
<feature type="compositionally biased region" description="Polar residues" evidence="2">
    <location>
        <begin position="493"/>
        <end position="515"/>
    </location>
</feature>